<dbReference type="InterPro" id="IPR038592">
    <property type="entry name" value="CheD-like_sf"/>
</dbReference>
<dbReference type="Pfam" id="PF03975">
    <property type="entry name" value="CheD"/>
    <property type="match status" value="1"/>
</dbReference>
<evidence type="ECO:0000256" key="2">
    <source>
        <dbReference type="ARBA" id="ARBA00022801"/>
    </source>
</evidence>
<name>A0A1F5VNI1_9BACT</name>
<dbReference type="InterPro" id="IPR011324">
    <property type="entry name" value="Cytotoxic_necrot_fac-like_cat"/>
</dbReference>
<comment type="caution">
    <text evidence="4">The sequence shown here is derived from an EMBL/GenBank/DDBJ whole genome shotgun (WGS) entry which is preliminary data.</text>
</comment>
<dbReference type="EMBL" id="MFGW01000124">
    <property type="protein sequence ID" value="OGF64969.1"/>
    <property type="molecule type" value="Genomic_DNA"/>
</dbReference>
<evidence type="ECO:0000256" key="1">
    <source>
        <dbReference type="ARBA" id="ARBA00022500"/>
    </source>
</evidence>
<dbReference type="STRING" id="1817863.A2Y62_00670"/>
<dbReference type="AlphaFoldDB" id="A0A1F5VNI1"/>
<dbReference type="PANTHER" id="PTHR35147">
    <property type="entry name" value="CHEMORECEPTOR GLUTAMINE DEAMIDASE CHED-RELATED"/>
    <property type="match status" value="1"/>
</dbReference>
<dbReference type="GO" id="GO:0050568">
    <property type="term" value="F:protein-glutamine glutaminase activity"/>
    <property type="evidence" value="ECO:0007669"/>
    <property type="project" value="UniProtKB-UniRule"/>
</dbReference>
<dbReference type="Proteomes" id="UP000178943">
    <property type="component" value="Unassembled WGS sequence"/>
</dbReference>
<keyword evidence="1 3" id="KW-0145">Chemotaxis</keyword>
<protein>
    <recommendedName>
        <fullName evidence="3">Probable chemoreceptor glutamine deamidase CheD</fullName>
        <ecNumber evidence="3">3.5.1.44</ecNumber>
    </recommendedName>
</protein>
<evidence type="ECO:0000313" key="5">
    <source>
        <dbReference type="Proteomes" id="UP000178943"/>
    </source>
</evidence>
<evidence type="ECO:0000256" key="3">
    <source>
        <dbReference type="HAMAP-Rule" id="MF_01440"/>
    </source>
</evidence>
<sequence>MNEIKVGIGNYQAGQRTLLISYGLGSCVGIFLFDKVKHAGALGHILLPGRCEEVAPIRPEKYCYNIVEMMIAHLTGEGSLKKNLVGKIAGGARMFHFITASEKHWIGDKNIESARIKLQKEGIPIKAEDVGGNYGRTLIANTETGILRIKTVKHGIKEI</sequence>
<comment type="function">
    <text evidence="3">Probably deamidates glutamine residues to glutamate on methyl-accepting chemotaxis receptors (MCPs), playing an important role in chemotaxis.</text>
</comment>
<dbReference type="InterPro" id="IPR005659">
    <property type="entry name" value="Chemorcpt_Glu_NH3ase_CheD"/>
</dbReference>
<dbReference type="SUPFAM" id="SSF64438">
    <property type="entry name" value="CNF1/YfiH-like putative cysteine hydrolases"/>
    <property type="match status" value="1"/>
</dbReference>
<organism evidence="4 5">
    <name type="scientific">Candidatus Fischerbacteria bacterium RBG_13_37_8</name>
    <dbReference type="NCBI Taxonomy" id="1817863"/>
    <lineage>
        <taxon>Bacteria</taxon>
        <taxon>Candidatus Fischeribacteriota</taxon>
    </lineage>
</organism>
<dbReference type="Gene3D" id="3.30.1330.200">
    <property type="match status" value="1"/>
</dbReference>
<comment type="catalytic activity">
    <reaction evidence="3">
        <text>L-glutaminyl-[protein] + H2O = L-glutamyl-[protein] + NH4(+)</text>
        <dbReference type="Rhea" id="RHEA:16441"/>
        <dbReference type="Rhea" id="RHEA-COMP:10207"/>
        <dbReference type="Rhea" id="RHEA-COMP:10208"/>
        <dbReference type="ChEBI" id="CHEBI:15377"/>
        <dbReference type="ChEBI" id="CHEBI:28938"/>
        <dbReference type="ChEBI" id="CHEBI:29973"/>
        <dbReference type="ChEBI" id="CHEBI:30011"/>
        <dbReference type="EC" id="3.5.1.44"/>
    </reaction>
</comment>
<proteinExistence type="inferred from homology"/>
<dbReference type="PANTHER" id="PTHR35147:SF1">
    <property type="entry name" value="CHEMORECEPTOR GLUTAMINE DEAMIDASE CHED-RELATED"/>
    <property type="match status" value="1"/>
</dbReference>
<dbReference type="HAMAP" id="MF_01440">
    <property type="entry name" value="CheD"/>
    <property type="match status" value="1"/>
</dbReference>
<keyword evidence="2 3" id="KW-0378">Hydrolase</keyword>
<gene>
    <name evidence="3" type="primary">cheD</name>
    <name evidence="4" type="ORF">A2Y62_00670</name>
</gene>
<evidence type="ECO:0000313" key="4">
    <source>
        <dbReference type="EMBL" id="OGF64969.1"/>
    </source>
</evidence>
<dbReference type="EC" id="3.5.1.44" evidence="3"/>
<reference evidence="4 5" key="1">
    <citation type="journal article" date="2016" name="Nat. Commun.">
        <title>Thousands of microbial genomes shed light on interconnected biogeochemical processes in an aquifer system.</title>
        <authorList>
            <person name="Anantharaman K."/>
            <person name="Brown C.T."/>
            <person name="Hug L.A."/>
            <person name="Sharon I."/>
            <person name="Castelle C.J."/>
            <person name="Probst A.J."/>
            <person name="Thomas B.C."/>
            <person name="Singh A."/>
            <person name="Wilkins M.J."/>
            <person name="Karaoz U."/>
            <person name="Brodie E.L."/>
            <person name="Williams K.H."/>
            <person name="Hubbard S.S."/>
            <person name="Banfield J.F."/>
        </authorList>
    </citation>
    <scope>NUCLEOTIDE SEQUENCE [LARGE SCALE GENOMIC DNA]</scope>
</reference>
<accession>A0A1F5VNI1</accession>
<dbReference type="PROSITE" id="PS51257">
    <property type="entry name" value="PROKAR_LIPOPROTEIN"/>
    <property type="match status" value="1"/>
</dbReference>
<dbReference type="GO" id="GO:0006935">
    <property type="term" value="P:chemotaxis"/>
    <property type="evidence" value="ECO:0007669"/>
    <property type="project" value="UniProtKB-UniRule"/>
</dbReference>
<comment type="similarity">
    <text evidence="3">Belongs to the CheD family.</text>
</comment>
<dbReference type="CDD" id="cd16352">
    <property type="entry name" value="CheD"/>
    <property type="match status" value="1"/>
</dbReference>